<evidence type="ECO:0000256" key="1">
    <source>
        <dbReference type="ARBA" id="ARBA00022500"/>
    </source>
</evidence>
<accession>A0ABM8HZW9</accession>
<dbReference type="Gene3D" id="3.40.1550.10">
    <property type="entry name" value="CheC-like"/>
    <property type="match status" value="1"/>
</dbReference>
<evidence type="ECO:0000313" key="4">
    <source>
        <dbReference type="Proteomes" id="UP001319827"/>
    </source>
</evidence>
<dbReference type="InterPro" id="IPR028976">
    <property type="entry name" value="CheC-like_sf"/>
</dbReference>
<evidence type="ECO:0000313" key="3">
    <source>
        <dbReference type="EMBL" id="BCR06651.1"/>
    </source>
</evidence>
<dbReference type="PANTHER" id="PTHR39452">
    <property type="entry name" value="CHEY-P PHOSPHATASE CHEX"/>
    <property type="match status" value="1"/>
</dbReference>
<protein>
    <submittedName>
        <fullName evidence="3">Chemotaxis protein CheX</fullName>
    </submittedName>
</protein>
<keyword evidence="4" id="KW-1185">Reference proteome</keyword>
<dbReference type="InterPro" id="IPR038756">
    <property type="entry name" value="CheX-like"/>
</dbReference>
<dbReference type="RefSeq" id="WP_221250037.1">
    <property type="nucleotide sequence ID" value="NZ_AP024355.1"/>
</dbReference>
<dbReference type="Pfam" id="PF13690">
    <property type="entry name" value="CheX"/>
    <property type="match status" value="1"/>
</dbReference>
<reference evidence="3 4" key="1">
    <citation type="journal article" date="2016" name="C (Basel)">
        <title>Selective Growth of and Electricity Production by Marine Exoelectrogenic Bacteria in Self-Aggregated Hydrogel of Microbially Reduced Graphene Oxide.</title>
        <authorList>
            <person name="Yoshida N."/>
            <person name="Goto Y."/>
            <person name="Miyata Y."/>
        </authorList>
    </citation>
    <scope>NUCLEOTIDE SEQUENCE [LARGE SCALE GENOMIC DNA]</scope>
    <source>
        <strain evidence="3 4">NIT-T3</strain>
    </source>
</reference>
<dbReference type="CDD" id="cd17906">
    <property type="entry name" value="CheX"/>
    <property type="match status" value="1"/>
</dbReference>
<reference evidence="3 4" key="2">
    <citation type="journal article" date="2021" name="Int. J. Syst. Evol. Microbiol.">
        <title>Isolation and Polyphasic Characterization of Desulfuromonas versatilis sp. Nov., an Electrogenic Bacteria Capable of Versatile Metabolism Isolated from a Graphene Oxide-Reducing Enrichment Culture.</title>
        <authorList>
            <person name="Xie L."/>
            <person name="Yoshida N."/>
            <person name="Ishii S."/>
            <person name="Meng L."/>
        </authorList>
    </citation>
    <scope>NUCLEOTIDE SEQUENCE [LARGE SCALE GENOMIC DNA]</scope>
    <source>
        <strain evidence="3 4">NIT-T3</strain>
    </source>
</reference>
<sequence>MNFGQNLIEATRVVFETMICLPLTAEEPLPEGISSFNQSVSGLLGLSGDLKGMLCIHCPEAVAHSITAMLLGCEGDSDEVCDAIGEIANMVAGNLKMAFAEAGKRLELSIPTAIAGKSYSVSAQSEGDRVTVPFQVPGGRFLVELRYHLST</sequence>
<dbReference type="SUPFAM" id="SSF103039">
    <property type="entry name" value="CheC-like"/>
    <property type="match status" value="1"/>
</dbReference>
<dbReference type="EMBL" id="AP024355">
    <property type="protein sequence ID" value="BCR06651.1"/>
    <property type="molecule type" value="Genomic_DNA"/>
</dbReference>
<organism evidence="3 4">
    <name type="scientific">Desulfuromonas versatilis</name>
    <dbReference type="NCBI Taxonomy" id="2802975"/>
    <lineage>
        <taxon>Bacteria</taxon>
        <taxon>Pseudomonadati</taxon>
        <taxon>Thermodesulfobacteriota</taxon>
        <taxon>Desulfuromonadia</taxon>
        <taxon>Desulfuromonadales</taxon>
        <taxon>Desulfuromonadaceae</taxon>
        <taxon>Desulfuromonas</taxon>
    </lineage>
</organism>
<evidence type="ECO:0000259" key="2">
    <source>
        <dbReference type="Pfam" id="PF13690"/>
    </source>
</evidence>
<gene>
    <name evidence="3" type="primary">cheX64H</name>
    <name evidence="3" type="ORF">DESUT3_37200</name>
</gene>
<proteinExistence type="predicted"/>
<feature type="domain" description="Chemotaxis phosphatase CheX-like" evidence="2">
    <location>
        <begin position="40"/>
        <end position="135"/>
    </location>
</feature>
<dbReference type="Proteomes" id="UP001319827">
    <property type="component" value="Chromosome"/>
</dbReference>
<name>A0ABM8HZW9_9BACT</name>
<dbReference type="PANTHER" id="PTHR39452:SF1">
    <property type="entry name" value="CHEY-P PHOSPHATASE CHEX"/>
    <property type="match status" value="1"/>
</dbReference>
<dbReference type="InterPro" id="IPR028051">
    <property type="entry name" value="CheX-like_dom"/>
</dbReference>
<keyword evidence="1" id="KW-0145">Chemotaxis</keyword>